<organism evidence="1 2">
    <name type="scientific">Schistosoma margrebowiei</name>
    <dbReference type="NCBI Taxonomy" id="48269"/>
    <lineage>
        <taxon>Eukaryota</taxon>
        <taxon>Metazoa</taxon>
        <taxon>Spiralia</taxon>
        <taxon>Lophotrochozoa</taxon>
        <taxon>Platyhelminthes</taxon>
        <taxon>Trematoda</taxon>
        <taxon>Digenea</taxon>
        <taxon>Strigeidida</taxon>
        <taxon>Schistosomatoidea</taxon>
        <taxon>Schistosomatidae</taxon>
        <taxon>Schistosoma</taxon>
    </lineage>
</organism>
<dbReference type="Proteomes" id="UP000277204">
    <property type="component" value="Unassembled WGS sequence"/>
</dbReference>
<dbReference type="AlphaFoldDB" id="A0A183LML0"/>
<gene>
    <name evidence="1" type="ORF">SMRZ_LOCUS5035</name>
</gene>
<protein>
    <submittedName>
        <fullName evidence="1">Uncharacterized protein</fullName>
    </submittedName>
</protein>
<evidence type="ECO:0000313" key="1">
    <source>
        <dbReference type="EMBL" id="VDO64239.1"/>
    </source>
</evidence>
<proteinExistence type="predicted"/>
<dbReference type="EMBL" id="UZAI01001669">
    <property type="protein sequence ID" value="VDO64239.1"/>
    <property type="molecule type" value="Genomic_DNA"/>
</dbReference>
<reference evidence="1 2" key="1">
    <citation type="submission" date="2018-11" db="EMBL/GenBank/DDBJ databases">
        <authorList>
            <consortium name="Pathogen Informatics"/>
        </authorList>
    </citation>
    <scope>NUCLEOTIDE SEQUENCE [LARGE SCALE GENOMIC DNA]</scope>
    <source>
        <strain evidence="1 2">Zambia</strain>
    </source>
</reference>
<sequence length="85" mass="9506">MKDKTTSVAAAAGLNINKGKSKILCYNTECDNQITLYREDLKDVQTFTYLCSIIDEHGGSDAAVEVRIGKARAVYQYLKNIWNSK</sequence>
<accession>A0A183LML0</accession>
<keyword evidence="2" id="KW-1185">Reference proteome</keyword>
<name>A0A183LML0_9TREM</name>
<evidence type="ECO:0000313" key="2">
    <source>
        <dbReference type="Proteomes" id="UP000277204"/>
    </source>
</evidence>